<sequence>MNMQKMLNGFIMIFLIINLGLFLFIYQRDVSRHTLSGERIDQLERILEKNDIYLLDHLPDFHPKSKLRVSMPVDIEKELVEVFFQNEEVRFTISANAHTHETAVERLTFDQVNEKGRVFYGSNEPTFVPKNLLGHEKLKSANDFVDKMTLGKGKYELTDQRDGDVFSIYYYNERFLGELIFSNETVVRMEEKGITEARAIRYVPQGFVGNPLELFPADEALYKFMSYIRAFEDTTLTITDFDLGYAIGQSPLENVIWMEIEPYYRIKLSTGQTYFINAYTNEIYRP</sequence>
<proteinExistence type="predicted"/>
<evidence type="ECO:0000313" key="2">
    <source>
        <dbReference type="EMBL" id="VDN48052.1"/>
    </source>
</evidence>
<dbReference type="OrthoDB" id="2080855at2"/>
<dbReference type="EMBL" id="LR130778">
    <property type="protein sequence ID" value="VDN48052.1"/>
    <property type="molecule type" value="Genomic_DNA"/>
</dbReference>
<evidence type="ECO:0000256" key="1">
    <source>
        <dbReference type="SAM" id="Phobius"/>
    </source>
</evidence>
<keyword evidence="1" id="KW-0812">Transmembrane</keyword>
<dbReference type="RefSeq" id="WP_125137250.1">
    <property type="nucleotide sequence ID" value="NZ_LR130778.1"/>
</dbReference>
<accession>A0A3P7RZW5</accession>
<dbReference type="KEGG" id="cbar:PATL70BA_2164"/>
<keyword evidence="1" id="KW-0472">Membrane</keyword>
<keyword evidence="3" id="KW-1185">Reference proteome</keyword>
<dbReference type="AlphaFoldDB" id="A0A3P7RZW5"/>
<name>A0A3P7RZW5_9FIRM</name>
<protein>
    <recommendedName>
        <fullName evidence="4">Regulatory protein YycH-like domain-containing protein</fullName>
    </recommendedName>
</protein>
<keyword evidence="1" id="KW-1133">Transmembrane helix</keyword>
<evidence type="ECO:0000313" key="3">
    <source>
        <dbReference type="Proteomes" id="UP000279029"/>
    </source>
</evidence>
<evidence type="ECO:0008006" key="4">
    <source>
        <dbReference type="Google" id="ProtNLM"/>
    </source>
</evidence>
<gene>
    <name evidence="2" type="ORF">PATL70BA_2164</name>
</gene>
<feature type="transmembrane region" description="Helical" evidence="1">
    <location>
        <begin position="6"/>
        <end position="26"/>
    </location>
</feature>
<dbReference type="Proteomes" id="UP000279029">
    <property type="component" value="Chromosome"/>
</dbReference>
<organism evidence="2 3">
    <name type="scientific">Petrocella atlantisensis</name>
    <dbReference type="NCBI Taxonomy" id="2173034"/>
    <lineage>
        <taxon>Bacteria</taxon>
        <taxon>Bacillati</taxon>
        <taxon>Bacillota</taxon>
        <taxon>Clostridia</taxon>
        <taxon>Lachnospirales</taxon>
        <taxon>Vallitaleaceae</taxon>
        <taxon>Petrocella</taxon>
    </lineage>
</organism>
<reference evidence="2 3" key="1">
    <citation type="submission" date="2018-09" db="EMBL/GenBank/DDBJ databases">
        <authorList>
            <person name="Postec A."/>
        </authorList>
    </citation>
    <scope>NUCLEOTIDE SEQUENCE [LARGE SCALE GENOMIC DNA]</scope>
    <source>
        <strain evidence="2">70B-A</strain>
    </source>
</reference>